<name>A0A563EX78_9PSEU</name>
<organism evidence="3 4">
    <name type="scientific">Lentzea tibetensis</name>
    <dbReference type="NCBI Taxonomy" id="2591470"/>
    <lineage>
        <taxon>Bacteria</taxon>
        <taxon>Bacillati</taxon>
        <taxon>Actinomycetota</taxon>
        <taxon>Actinomycetes</taxon>
        <taxon>Pseudonocardiales</taxon>
        <taxon>Pseudonocardiaceae</taxon>
        <taxon>Lentzea</taxon>
    </lineage>
</organism>
<dbReference type="PANTHER" id="PTHR43319">
    <property type="entry name" value="BETA-LACTAMASE-RELATED"/>
    <property type="match status" value="1"/>
</dbReference>
<dbReference type="InterPro" id="IPR012338">
    <property type="entry name" value="Beta-lactam/transpept-like"/>
</dbReference>
<keyword evidence="4" id="KW-1185">Reference proteome</keyword>
<dbReference type="Proteomes" id="UP000316639">
    <property type="component" value="Unassembled WGS sequence"/>
</dbReference>
<dbReference type="InterPro" id="IPR052907">
    <property type="entry name" value="Beta-lactamase/esterase"/>
</dbReference>
<gene>
    <name evidence="3" type="ORF">FKR81_11940</name>
</gene>
<dbReference type="Pfam" id="PF00144">
    <property type="entry name" value="Beta-lactamase"/>
    <property type="match status" value="1"/>
</dbReference>
<dbReference type="InterPro" id="IPR001466">
    <property type="entry name" value="Beta-lactam-related"/>
</dbReference>
<proteinExistence type="predicted"/>
<evidence type="ECO:0000256" key="1">
    <source>
        <dbReference type="SAM" id="MobiDB-lite"/>
    </source>
</evidence>
<dbReference type="SUPFAM" id="SSF56601">
    <property type="entry name" value="beta-lactamase/transpeptidase-like"/>
    <property type="match status" value="1"/>
</dbReference>
<feature type="domain" description="Beta-lactamase-related" evidence="2">
    <location>
        <begin position="38"/>
        <end position="395"/>
    </location>
</feature>
<protein>
    <submittedName>
        <fullName evidence="3">Beta-lactamase family protein</fullName>
    </submittedName>
</protein>
<comment type="caution">
    <text evidence="3">The sequence shown here is derived from an EMBL/GenBank/DDBJ whole genome shotgun (WGS) entry which is preliminary data.</text>
</comment>
<evidence type="ECO:0000313" key="4">
    <source>
        <dbReference type="Proteomes" id="UP000316639"/>
    </source>
</evidence>
<dbReference type="AlphaFoldDB" id="A0A563EX78"/>
<dbReference type="PANTHER" id="PTHR43319:SF3">
    <property type="entry name" value="BETA-LACTAMASE-RELATED DOMAIN-CONTAINING PROTEIN"/>
    <property type="match status" value="1"/>
</dbReference>
<evidence type="ECO:0000313" key="3">
    <source>
        <dbReference type="EMBL" id="TWP52269.1"/>
    </source>
</evidence>
<dbReference type="EMBL" id="VOBR01000006">
    <property type="protein sequence ID" value="TWP52269.1"/>
    <property type="molecule type" value="Genomic_DNA"/>
</dbReference>
<dbReference type="OrthoDB" id="3422781at2"/>
<feature type="region of interest" description="Disordered" evidence="1">
    <location>
        <begin position="1"/>
        <end position="23"/>
    </location>
</feature>
<evidence type="ECO:0000259" key="2">
    <source>
        <dbReference type="Pfam" id="PF00144"/>
    </source>
</evidence>
<accession>A0A563EX78</accession>
<dbReference type="Gene3D" id="3.40.710.10">
    <property type="entry name" value="DD-peptidase/beta-lactamase superfamily"/>
    <property type="match status" value="1"/>
</dbReference>
<reference evidence="3 4" key="1">
    <citation type="submission" date="2019-07" db="EMBL/GenBank/DDBJ databases">
        <title>Lentzea xizangensis sp. nov., isolated from Qinghai-Tibetan Plateau Soils.</title>
        <authorList>
            <person name="Huang J."/>
        </authorList>
    </citation>
    <scope>NUCLEOTIDE SEQUENCE [LARGE SCALE GENOMIC DNA]</scope>
    <source>
        <strain evidence="3 4">FXJ1.1311</strain>
    </source>
</reference>
<sequence length="426" mass="45496">MAFACTTKWPPPQPRTRRGSMSIQGTCDPQFSEVRSEFERNFAERGEVGASVHVTIDGAPVVDLWGGVADPATSRPWTEDTVVHVWSCTKGATSLCAHILASRGLLDLNAPVSYYWPEFAQNGKENVLVRHLLNHSVGLPALSEWLPAGAFYDWEAMTTALAAASPLWEPGTRHGYHGLTFGFLVGEVVRRVTGVSLGSFFEKEVSGPLGLDFWLGLPEDLEPLVSHTIPVDPTQPGILLPTLYITALTQPESTAGMMLLNNGGYMAPGESDSRAAHAAEMGAIGGISNARGLAALYRPLALGGSYNGVRLVSEEQIPQMSAVSSSGMDAVVSVPSRFALGFQKAADNTYLAPNDREGWLVPEEAFGHSGMGGSLGFADPRARLSFGYAMNRQGPGLAINERGQSLVDAVYRALGYRQTGGGAWFA</sequence>